<protein>
    <submittedName>
        <fullName evidence="3">Pimeloyl-ACP methyl ester carboxylesterase</fullName>
    </submittedName>
</protein>
<evidence type="ECO:0000256" key="1">
    <source>
        <dbReference type="ARBA" id="ARBA00022801"/>
    </source>
</evidence>
<dbReference type="InterPro" id="IPR029058">
    <property type="entry name" value="AB_hydrolase_fold"/>
</dbReference>
<dbReference type="Proteomes" id="UP000749311">
    <property type="component" value="Unassembled WGS sequence"/>
</dbReference>
<dbReference type="Gene3D" id="3.40.50.1820">
    <property type="entry name" value="alpha/beta hydrolase"/>
    <property type="match status" value="1"/>
</dbReference>
<dbReference type="PANTHER" id="PTHR46118">
    <property type="entry name" value="PROTEIN ABHD11"/>
    <property type="match status" value="1"/>
</dbReference>
<sequence length="272" mass="29651">MTTPHEPLGPAPVLNTLTIGTGPARLVFVHGLFGQGRNFGTIAKTLADQATSLLVDLPNHGRSPWTQEFDYGLFAGMLAADLEARGAREQPVVLLGHSMGGKVVMRLALDRPDLIRKLVVVDIAPANTGNPEEFQHYADAMAALDLASLTSRADADAAMRPAVPNDITRSFLLQSLHRGENGQGWHWLPNLDLLRRSMPLMSGWPDLPGAHWDGPVLWLVGELSSLLPHRHEQAMRGYFPNTRLQVIPGAGHWVHADQPRAFADALAAFIDE</sequence>
<evidence type="ECO:0000313" key="4">
    <source>
        <dbReference type="Proteomes" id="UP000749311"/>
    </source>
</evidence>
<feature type="domain" description="AB hydrolase-1" evidence="2">
    <location>
        <begin position="26"/>
        <end position="258"/>
    </location>
</feature>
<keyword evidence="1" id="KW-0378">Hydrolase</keyword>
<dbReference type="InterPro" id="IPR000073">
    <property type="entry name" value="AB_hydrolase_1"/>
</dbReference>
<dbReference type="RefSeq" id="WP_167165446.1">
    <property type="nucleotide sequence ID" value="NZ_BAAAOO010000003.1"/>
</dbReference>
<dbReference type="EMBL" id="JAAMOZ010000001">
    <property type="protein sequence ID" value="NIH56446.1"/>
    <property type="molecule type" value="Genomic_DNA"/>
</dbReference>
<dbReference type="Pfam" id="PF00561">
    <property type="entry name" value="Abhydrolase_1"/>
    <property type="match status" value="1"/>
</dbReference>
<keyword evidence="4" id="KW-1185">Reference proteome</keyword>
<name>A0ABX0SEQ6_9ACTN</name>
<gene>
    <name evidence="3" type="ORF">FB473_001091</name>
</gene>
<comment type="caution">
    <text evidence="3">The sequence shown here is derived from an EMBL/GenBank/DDBJ whole genome shotgun (WGS) entry which is preliminary data.</text>
</comment>
<organism evidence="3 4">
    <name type="scientific">Brooklawnia cerclae</name>
    <dbReference type="NCBI Taxonomy" id="349934"/>
    <lineage>
        <taxon>Bacteria</taxon>
        <taxon>Bacillati</taxon>
        <taxon>Actinomycetota</taxon>
        <taxon>Actinomycetes</taxon>
        <taxon>Propionibacteriales</taxon>
        <taxon>Propionibacteriaceae</taxon>
        <taxon>Brooklawnia</taxon>
    </lineage>
</organism>
<proteinExistence type="predicted"/>
<dbReference type="SUPFAM" id="SSF53474">
    <property type="entry name" value="alpha/beta-Hydrolases"/>
    <property type="match status" value="1"/>
</dbReference>
<evidence type="ECO:0000259" key="2">
    <source>
        <dbReference type="Pfam" id="PF00561"/>
    </source>
</evidence>
<evidence type="ECO:0000313" key="3">
    <source>
        <dbReference type="EMBL" id="NIH56446.1"/>
    </source>
</evidence>
<dbReference type="PANTHER" id="PTHR46118:SF4">
    <property type="entry name" value="PROTEIN ABHD11"/>
    <property type="match status" value="1"/>
</dbReference>
<reference evidence="3 4" key="1">
    <citation type="submission" date="2020-02" db="EMBL/GenBank/DDBJ databases">
        <title>Sequencing the genomes of 1000 actinobacteria strains.</title>
        <authorList>
            <person name="Klenk H.-P."/>
        </authorList>
    </citation>
    <scope>NUCLEOTIDE SEQUENCE [LARGE SCALE GENOMIC DNA]</scope>
    <source>
        <strain evidence="3 4">DSM 19609</strain>
    </source>
</reference>
<accession>A0ABX0SEQ6</accession>